<name>A0A0V0ZMH4_9BILA</name>
<protein>
    <submittedName>
        <fullName evidence="1">Uncharacterized protein</fullName>
    </submittedName>
</protein>
<evidence type="ECO:0000313" key="1">
    <source>
        <dbReference type="EMBL" id="KRY13452.1"/>
    </source>
</evidence>
<feature type="non-terminal residue" evidence="1">
    <location>
        <position position="86"/>
    </location>
</feature>
<reference evidence="1 2" key="1">
    <citation type="submission" date="2015-01" db="EMBL/GenBank/DDBJ databases">
        <title>Evolution of Trichinella species and genotypes.</title>
        <authorList>
            <person name="Korhonen P.K."/>
            <person name="Edoardo P."/>
            <person name="Giuseppe L.R."/>
            <person name="Gasser R.B."/>
        </authorList>
    </citation>
    <scope>NUCLEOTIDE SEQUENCE [LARGE SCALE GENOMIC DNA]</scope>
    <source>
        <strain evidence="1">ISS2496</strain>
    </source>
</reference>
<comment type="caution">
    <text evidence="1">The sequence shown here is derived from an EMBL/GenBank/DDBJ whole genome shotgun (WGS) entry which is preliminary data.</text>
</comment>
<evidence type="ECO:0000313" key="2">
    <source>
        <dbReference type="Proteomes" id="UP000054783"/>
    </source>
</evidence>
<sequence>MSLESETSPGMTCFISFPVIPTKITTARNFLTIFHQISIYKSCDQNFLFGSVSLIARNNAILDEKFLYYKNESQVQMSLESETFPG</sequence>
<dbReference type="AlphaFoldDB" id="A0A0V0ZMH4"/>
<gene>
    <name evidence="1" type="ORF">T12_13069</name>
</gene>
<proteinExistence type="predicted"/>
<keyword evidence="2" id="KW-1185">Reference proteome</keyword>
<organism evidence="1 2">
    <name type="scientific">Trichinella patagoniensis</name>
    <dbReference type="NCBI Taxonomy" id="990121"/>
    <lineage>
        <taxon>Eukaryota</taxon>
        <taxon>Metazoa</taxon>
        <taxon>Ecdysozoa</taxon>
        <taxon>Nematoda</taxon>
        <taxon>Enoplea</taxon>
        <taxon>Dorylaimia</taxon>
        <taxon>Trichinellida</taxon>
        <taxon>Trichinellidae</taxon>
        <taxon>Trichinella</taxon>
    </lineage>
</organism>
<dbReference type="EMBL" id="JYDQ01000139">
    <property type="protein sequence ID" value="KRY13452.1"/>
    <property type="molecule type" value="Genomic_DNA"/>
</dbReference>
<dbReference type="Proteomes" id="UP000054783">
    <property type="component" value="Unassembled WGS sequence"/>
</dbReference>
<accession>A0A0V0ZMH4</accession>